<evidence type="ECO:0000256" key="1">
    <source>
        <dbReference type="SAM" id="Coils"/>
    </source>
</evidence>
<name>A0A3R7S7I8_9TRYP</name>
<evidence type="ECO:0000256" key="3">
    <source>
        <dbReference type="SAM" id="Phobius"/>
    </source>
</evidence>
<evidence type="ECO:0000256" key="2">
    <source>
        <dbReference type="SAM" id="MobiDB-lite"/>
    </source>
</evidence>
<feature type="transmembrane region" description="Helical" evidence="3">
    <location>
        <begin position="180"/>
        <end position="204"/>
    </location>
</feature>
<evidence type="ECO:0000313" key="4">
    <source>
        <dbReference type="EMBL" id="RNF23146.1"/>
    </source>
</evidence>
<feature type="compositionally biased region" description="Polar residues" evidence="2">
    <location>
        <begin position="67"/>
        <end position="87"/>
    </location>
</feature>
<dbReference type="Proteomes" id="UP000284403">
    <property type="component" value="Unassembled WGS sequence"/>
</dbReference>
<keyword evidence="3" id="KW-0472">Membrane</keyword>
<keyword evidence="3" id="KW-0812">Transmembrane</keyword>
<keyword evidence="5" id="KW-1185">Reference proteome</keyword>
<comment type="caution">
    <text evidence="4">The sequence shown here is derived from an EMBL/GenBank/DDBJ whole genome shotgun (WGS) entry which is preliminary data.</text>
</comment>
<keyword evidence="3" id="KW-1133">Transmembrane helix</keyword>
<feature type="coiled-coil region" evidence="1">
    <location>
        <begin position="23"/>
        <end position="50"/>
    </location>
</feature>
<protein>
    <recommendedName>
        <fullName evidence="6">Transmembrane protein</fullName>
    </recommendedName>
</protein>
<feature type="transmembrane region" description="Helical" evidence="3">
    <location>
        <begin position="216"/>
        <end position="241"/>
    </location>
</feature>
<sequence>MDDPLQLRARRRYRTLLRQAQSLEKLGQTDETLTTELQRLEQDYPSLKERAGCVEGGTGLSVDPVKSQETSEPKLTSRTPFTFSAASPSAKEKHHNYASSSASPEASVIGKPKHADCVGEERSGAASSITGGASFLFCAATIWSEAYLPTSFSVFSYYLITLLTIIILLLHRYVVDPSSMLGQFISPVLFSCLVHLRGLFLIHLKTPGRISRAMLLVYLFFDLLPSMVFVFLVYTLTSIVLELVEHCFLW</sequence>
<proteinExistence type="predicted"/>
<gene>
    <name evidence="4" type="ORF">Tco025E_02894</name>
</gene>
<dbReference type="AlphaFoldDB" id="A0A3R7S7I8"/>
<dbReference type="EMBL" id="MKKU01000124">
    <property type="protein sequence ID" value="RNF23146.1"/>
    <property type="molecule type" value="Genomic_DNA"/>
</dbReference>
<feature type="transmembrane region" description="Helical" evidence="3">
    <location>
        <begin position="155"/>
        <end position="174"/>
    </location>
</feature>
<dbReference type="OrthoDB" id="273676at2759"/>
<organism evidence="4 5">
    <name type="scientific">Trypanosoma conorhini</name>
    <dbReference type="NCBI Taxonomy" id="83891"/>
    <lineage>
        <taxon>Eukaryota</taxon>
        <taxon>Discoba</taxon>
        <taxon>Euglenozoa</taxon>
        <taxon>Kinetoplastea</taxon>
        <taxon>Metakinetoplastina</taxon>
        <taxon>Trypanosomatida</taxon>
        <taxon>Trypanosomatidae</taxon>
        <taxon>Trypanosoma</taxon>
    </lineage>
</organism>
<reference evidence="4 5" key="1">
    <citation type="journal article" date="2018" name="BMC Genomics">
        <title>Genomic comparison of Trypanosoma conorhini and Trypanosoma rangeli to Trypanosoma cruzi strains of high and low virulence.</title>
        <authorList>
            <person name="Bradwell K.R."/>
            <person name="Koparde V.N."/>
            <person name="Matveyev A.V."/>
            <person name="Serrano M.G."/>
            <person name="Alves J.M."/>
            <person name="Parikh H."/>
            <person name="Huang B."/>
            <person name="Lee V."/>
            <person name="Espinosa-Alvarez O."/>
            <person name="Ortiz P.A."/>
            <person name="Costa-Martins A.G."/>
            <person name="Teixeira M.M."/>
            <person name="Buck G.A."/>
        </authorList>
    </citation>
    <scope>NUCLEOTIDE SEQUENCE [LARGE SCALE GENOMIC DNA]</scope>
    <source>
        <strain evidence="4 5">025E</strain>
    </source>
</reference>
<dbReference type="GeneID" id="40316505"/>
<feature type="region of interest" description="Disordered" evidence="2">
    <location>
        <begin position="58"/>
        <end position="90"/>
    </location>
</feature>
<evidence type="ECO:0000313" key="5">
    <source>
        <dbReference type="Proteomes" id="UP000284403"/>
    </source>
</evidence>
<dbReference type="RefSeq" id="XP_029230056.1">
    <property type="nucleotide sequence ID" value="XM_029369817.1"/>
</dbReference>
<accession>A0A3R7S7I8</accession>
<evidence type="ECO:0008006" key="6">
    <source>
        <dbReference type="Google" id="ProtNLM"/>
    </source>
</evidence>
<keyword evidence="1" id="KW-0175">Coiled coil</keyword>